<evidence type="ECO:0000256" key="5">
    <source>
        <dbReference type="ARBA" id="ARBA00023163"/>
    </source>
</evidence>
<dbReference type="GO" id="GO:0005737">
    <property type="term" value="C:cytoplasm"/>
    <property type="evidence" value="ECO:0007669"/>
    <property type="project" value="UniProtKB-SubCell"/>
</dbReference>
<dbReference type="Gene3D" id="1.10.1740.10">
    <property type="match status" value="1"/>
</dbReference>
<evidence type="ECO:0000256" key="2">
    <source>
        <dbReference type="ARBA" id="ARBA00023015"/>
    </source>
</evidence>
<dbReference type="PIRSF" id="PIRSF038953">
    <property type="entry name" value="SigI"/>
    <property type="match status" value="1"/>
</dbReference>
<dbReference type="InterPro" id="IPR014244">
    <property type="entry name" value="RNA_pol_sigma-I"/>
</dbReference>
<keyword evidence="1 6" id="KW-0963">Cytoplasm</keyword>
<feature type="domain" description="RNA polymerase sigma-70 region 2" evidence="7">
    <location>
        <begin position="45"/>
        <end position="106"/>
    </location>
</feature>
<dbReference type="eggNOG" id="COG1191">
    <property type="taxonomic scope" value="Bacteria"/>
</dbReference>
<evidence type="ECO:0000256" key="4">
    <source>
        <dbReference type="ARBA" id="ARBA00023125"/>
    </source>
</evidence>
<evidence type="ECO:0000256" key="3">
    <source>
        <dbReference type="ARBA" id="ARBA00023082"/>
    </source>
</evidence>
<dbReference type="NCBIfam" id="TIGR02895">
    <property type="entry name" value="spore_sigI"/>
    <property type="match status" value="1"/>
</dbReference>
<keyword evidence="5 6" id="KW-0804">Transcription</keyword>
<evidence type="ECO:0000256" key="6">
    <source>
        <dbReference type="HAMAP-Rule" id="MF_02064"/>
    </source>
</evidence>
<sequence>MIGVRGSDRILTLEQYTTQYLKQAQKGDDGAREIILSEAKSFIQKTAVNFCARPLEWGLDDELSIALMAFNEAIDRYQDNRNIPFLGFARLVIKSRLSDHFRKEARHKHQPLEYQTADNSTIQLETEQAWENYLREAEARERQEEVVEFQRELSQYGISVSDLVEASPKHKDARENLIAVAKQVVDRPDLIEQLIRTKRLPIKELDQICGLHRKTLEKGRRYIIAMALLLHYKERFIYLYSYLRLTGWSCGEEGSNCG</sequence>
<dbReference type="GO" id="GO:0006352">
    <property type="term" value="P:DNA-templated transcription initiation"/>
    <property type="evidence" value="ECO:0007669"/>
    <property type="project" value="UniProtKB-UniRule"/>
</dbReference>
<dbReference type="GO" id="GO:0016987">
    <property type="term" value="F:sigma factor activity"/>
    <property type="evidence" value="ECO:0007669"/>
    <property type="project" value="UniProtKB-UniRule"/>
</dbReference>
<dbReference type="Pfam" id="PF04542">
    <property type="entry name" value="Sigma70_r2"/>
    <property type="match status" value="1"/>
</dbReference>
<organism evidence="8 9">
    <name type="scientific">Desulfotomaculum nigrificans (strain DSM 14880 / VKM B-2319 / CO-1-SRB)</name>
    <name type="common">Desulfotomaculum carboxydivorans</name>
    <dbReference type="NCBI Taxonomy" id="868595"/>
    <lineage>
        <taxon>Bacteria</taxon>
        <taxon>Bacillati</taxon>
        <taxon>Bacillota</taxon>
        <taxon>Clostridia</taxon>
        <taxon>Eubacteriales</taxon>
        <taxon>Desulfotomaculaceae</taxon>
        <taxon>Desulfotomaculum</taxon>
    </lineage>
</organism>
<dbReference type="NCBIfam" id="NF006175">
    <property type="entry name" value="PRK08311.2-3"/>
    <property type="match status" value="1"/>
</dbReference>
<keyword evidence="9" id="KW-1185">Reference proteome</keyword>
<dbReference type="STRING" id="868595.Desca_1684"/>
<keyword evidence="6" id="KW-0346">Stress response</keyword>
<reference evidence="8" key="1">
    <citation type="submission" date="2011-05" db="EMBL/GenBank/DDBJ databases">
        <title>Complete sequence of Desulfotomaculum carboxydivorans CO-1-SRB.</title>
        <authorList>
            <consortium name="US DOE Joint Genome Institute"/>
            <person name="Lucas S."/>
            <person name="Han J."/>
            <person name="Lapidus A."/>
            <person name="Cheng J.-F."/>
            <person name="Goodwin L."/>
            <person name="Pitluck S."/>
            <person name="Peters L."/>
            <person name="Mikhailova N."/>
            <person name="Lu M."/>
            <person name="Han C."/>
            <person name="Tapia R."/>
            <person name="Land M."/>
            <person name="Hauser L."/>
            <person name="Kyrpides N."/>
            <person name="Ivanova N."/>
            <person name="Pagani I."/>
            <person name="Stams A."/>
            <person name="Plugge C."/>
            <person name="Muyzer G."/>
            <person name="Kuever J."/>
            <person name="Parshina S."/>
            <person name="Ivanova A."/>
            <person name="Nazina T."/>
            <person name="Woyke T."/>
        </authorList>
    </citation>
    <scope>NUCLEOTIDE SEQUENCE [LARGE SCALE GENOMIC DNA]</scope>
    <source>
        <strain evidence="8">CO-1-SRB</strain>
    </source>
</reference>
<evidence type="ECO:0000259" key="7">
    <source>
        <dbReference type="Pfam" id="PF04542"/>
    </source>
</evidence>
<name>F6B7H8_DESCC</name>
<dbReference type="HOGENOM" id="CLU_082361_0_0_9"/>
<evidence type="ECO:0000313" key="8">
    <source>
        <dbReference type="EMBL" id="AEF94532.1"/>
    </source>
</evidence>
<keyword evidence="3 6" id="KW-0731">Sigma factor</keyword>
<feature type="short sequence motif" description="Polymerase core binding" evidence="6">
    <location>
        <begin position="61"/>
        <end position="74"/>
    </location>
</feature>
<dbReference type="Proteomes" id="UP000009226">
    <property type="component" value="Chromosome"/>
</dbReference>
<dbReference type="HAMAP" id="MF_02064">
    <property type="entry name" value="Sigma70_SigI"/>
    <property type="match status" value="1"/>
</dbReference>
<comment type="subcellular location">
    <subcellularLocation>
        <location evidence="6">Cytoplasm</location>
    </subcellularLocation>
</comment>
<protein>
    <recommendedName>
        <fullName evidence="6">RNA polymerase sigma factor SigI</fullName>
    </recommendedName>
</protein>
<dbReference type="GO" id="GO:0003677">
    <property type="term" value="F:DNA binding"/>
    <property type="evidence" value="ECO:0007669"/>
    <property type="project" value="UniProtKB-UniRule"/>
</dbReference>
<gene>
    <name evidence="6" type="primary">sigI</name>
    <name evidence="8" type="ordered locus">Desca_1684</name>
</gene>
<dbReference type="InterPro" id="IPR007627">
    <property type="entry name" value="RNA_pol_sigma70_r2"/>
</dbReference>
<feature type="DNA-binding region" description="H-T-H motif" evidence="6">
    <location>
        <begin position="202"/>
        <end position="221"/>
    </location>
</feature>
<dbReference type="SUPFAM" id="SSF88946">
    <property type="entry name" value="Sigma2 domain of RNA polymerase sigma factors"/>
    <property type="match status" value="1"/>
</dbReference>
<comment type="function">
    <text evidence="6">Sigma factors are initiation factors that promote the attachment of RNA polymerase to specific initiation sites and are then released.</text>
</comment>
<proteinExistence type="inferred from homology"/>
<comment type="activity regulation">
    <text evidence="6">Negatively regulated by the anti-sigma-I factor RsgI.</text>
</comment>
<dbReference type="InterPro" id="IPR013325">
    <property type="entry name" value="RNA_pol_sigma_r2"/>
</dbReference>
<keyword evidence="2 6" id="KW-0805">Transcription regulation</keyword>
<accession>F6B7H8</accession>
<keyword evidence="4 6" id="KW-0238">DNA-binding</keyword>
<comment type="subunit">
    <text evidence="6">Interacts with RsgI.</text>
</comment>
<dbReference type="KEGG" id="dca:Desca_1684"/>
<comment type="similarity">
    <text evidence="6">Belongs to the sigma-70 factor family. SigI subfamily.</text>
</comment>
<dbReference type="AlphaFoldDB" id="F6B7H8"/>
<evidence type="ECO:0000313" key="9">
    <source>
        <dbReference type="Proteomes" id="UP000009226"/>
    </source>
</evidence>
<dbReference type="EMBL" id="CP002736">
    <property type="protein sequence ID" value="AEF94532.1"/>
    <property type="molecule type" value="Genomic_DNA"/>
</dbReference>
<evidence type="ECO:0000256" key="1">
    <source>
        <dbReference type="ARBA" id="ARBA00022490"/>
    </source>
</evidence>